<name>A0A9Q3GTK1_9BASI</name>
<gene>
    <name evidence="1" type="ORF">O181_017985</name>
</gene>
<dbReference type="Proteomes" id="UP000765509">
    <property type="component" value="Unassembled WGS sequence"/>
</dbReference>
<organism evidence="1 2">
    <name type="scientific">Austropuccinia psidii MF-1</name>
    <dbReference type="NCBI Taxonomy" id="1389203"/>
    <lineage>
        <taxon>Eukaryota</taxon>
        <taxon>Fungi</taxon>
        <taxon>Dikarya</taxon>
        <taxon>Basidiomycota</taxon>
        <taxon>Pucciniomycotina</taxon>
        <taxon>Pucciniomycetes</taxon>
        <taxon>Pucciniales</taxon>
        <taxon>Sphaerophragmiaceae</taxon>
        <taxon>Austropuccinia</taxon>
    </lineage>
</organism>
<protein>
    <submittedName>
        <fullName evidence="1">Uncharacterized protein</fullName>
    </submittedName>
</protein>
<dbReference type="EMBL" id="AVOT02005117">
    <property type="protein sequence ID" value="MBW0478270.1"/>
    <property type="molecule type" value="Genomic_DNA"/>
</dbReference>
<sequence>MPMIFEPELELCMSNSNIDKSHSEASNRYLYEPVQTVLHSVQGQTLGNVATNPPRSDKLLEYPERIPQRGVNSEILQCIQSTIIQASSQEDKIIPCQKERHARKKPQ</sequence>
<reference evidence="1" key="1">
    <citation type="submission" date="2021-03" db="EMBL/GenBank/DDBJ databases">
        <title>Draft genome sequence of rust myrtle Austropuccinia psidii MF-1, a brazilian biotype.</title>
        <authorList>
            <person name="Quecine M.C."/>
            <person name="Pachon D.M.R."/>
            <person name="Bonatelli M.L."/>
            <person name="Correr F.H."/>
            <person name="Franceschini L.M."/>
            <person name="Leite T.F."/>
            <person name="Margarido G.R.A."/>
            <person name="Almeida C.A."/>
            <person name="Ferrarezi J.A."/>
            <person name="Labate C.A."/>
        </authorList>
    </citation>
    <scope>NUCLEOTIDE SEQUENCE</scope>
    <source>
        <strain evidence="1">MF-1</strain>
    </source>
</reference>
<evidence type="ECO:0000313" key="2">
    <source>
        <dbReference type="Proteomes" id="UP000765509"/>
    </source>
</evidence>
<accession>A0A9Q3GTK1</accession>
<keyword evidence="2" id="KW-1185">Reference proteome</keyword>
<comment type="caution">
    <text evidence="1">The sequence shown here is derived from an EMBL/GenBank/DDBJ whole genome shotgun (WGS) entry which is preliminary data.</text>
</comment>
<dbReference type="AlphaFoldDB" id="A0A9Q3GTK1"/>
<evidence type="ECO:0000313" key="1">
    <source>
        <dbReference type="EMBL" id="MBW0478270.1"/>
    </source>
</evidence>
<proteinExistence type="predicted"/>